<evidence type="ECO:0000256" key="6">
    <source>
        <dbReference type="PROSITE-ProRule" id="PRU00283"/>
    </source>
</evidence>
<keyword evidence="3 6" id="KW-0547">Nucleotide-binding</keyword>
<comment type="similarity">
    <text evidence="6">Belongs to the TRAFAC class myosin-kinesin ATPase superfamily. Kinesin family.</text>
</comment>
<feature type="coiled-coil region" evidence="7">
    <location>
        <begin position="608"/>
        <end position="642"/>
    </location>
</feature>
<dbReference type="GO" id="GO:0003777">
    <property type="term" value="F:microtubule motor activity"/>
    <property type="evidence" value="ECO:0007669"/>
    <property type="project" value="InterPro"/>
</dbReference>
<gene>
    <name evidence="10" type="ORF">NESM_000136400</name>
</gene>
<dbReference type="Pfam" id="PF00225">
    <property type="entry name" value="Kinesin"/>
    <property type="match status" value="1"/>
</dbReference>
<sequence length="1090" mass="116303">MEAQTHTPDSAPDVAATSPLVVWKYPTRTASPSRPAPSTVNQSPAVAVAASAVVDKSYFGRIRVVVRCRPLQPETEADHATERVHVDGDEVIVCDKLKPNEARSYRFDRVLPPTADQVTTFAEVAPLVEHALDGFHATVFAYGQTGSGKTYTMDGMRYATPAAAAAGRTQRRAVVPDVDGTAVQQHGIMPRVIQLLFDRARERQGRSGGGAVDEAEEEAAAAAEDGVEYRFRCSFYQIYNERITDLLRSTDGGGGGDGAATNASEAAAGPSSSALTRLKVEARSKKGVDEGSLRVRWHKGDVFKVENLFICSCGSPDEMRAMLFAGIQNKVVSSHLMNHQSSRSHCVFTIYVESRERRSGELRSRAELSLVDLAGSEKIALLSHNPSAKLVKESIDINTSLLALGKVITALSSGAMAAAAALKKKHLGLPSGARGGAGPAAGLGHIPYRDSKLTMLLKHALGGNSLTTMIACISPSDRYVEETTSTLLYAGRAKNIRNAPHVNEDATTLLIRQLRDEIAQLKAELGYYRDMAAKSLIDREGRPPRLFPRGGDGGDGSAVRATGEAGLPAAAMTAVAEHEVDQLADSLVAACGMLANMMQLNAQLRDSYDTVRDVQQAAERREEELNAENLALRERLAVLEAIVLEDGDSSPSEGEDSEGTGDTKGAGGDDDDGDDGNDGGGVRDAVEPPRSSSASQRRRQERLRVLAGALATPQQQPPQSKAADSEASAIASVGQDDDGGGRRAAGGAASSHPSASPPRTTGGTRRDEREVHWDVSATPTQPPLAPTPQASVSRASTRAPPVRTIALSASTVVEQLPVVLRGVGRGSPSFGGATAAPGKHRHDRASSRRRRTGDETEEQRRRRHRKLAHKKPTKRHGALARQLREYETRYRTPQAVETYADYYQQPPRSQSTAVVVPRVPAIRASEAAAPQVTAALQEMKATVAKLPPAVVPEYVPASLLRPGLFGSLAFGGGDAEKAPFEQNRNTREARLRALQLRQQELYLRVHHAVHGRSSEDLTDGDLDPSASPAASATGNGGASYPSTAMTPSYSTATAERTDTAVHRTTGAARARPASSTDNMARLMEYLNRDT</sequence>
<feature type="region of interest" description="Disordered" evidence="8">
    <location>
        <begin position="828"/>
        <end position="879"/>
    </location>
</feature>
<dbReference type="SMART" id="SM00129">
    <property type="entry name" value="KISc"/>
    <property type="match status" value="1"/>
</dbReference>
<feature type="compositionally biased region" description="Basic residues" evidence="8">
    <location>
        <begin position="838"/>
        <end position="851"/>
    </location>
</feature>
<dbReference type="CDD" id="cd00106">
    <property type="entry name" value="KISc"/>
    <property type="match status" value="1"/>
</dbReference>
<dbReference type="InterPro" id="IPR019821">
    <property type="entry name" value="Kinesin_motor_CS"/>
</dbReference>
<feature type="domain" description="Kinesin motor" evidence="9">
    <location>
        <begin position="61"/>
        <end position="496"/>
    </location>
</feature>
<feature type="region of interest" description="Disordered" evidence="8">
    <location>
        <begin position="1012"/>
        <end position="1078"/>
    </location>
</feature>
<evidence type="ECO:0000256" key="1">
    <source>
        <dbReference type="ARBA" id="ARBA00004496"/>
    </source>
</evidence>
<dbReference type="PANTHER" id="PTHR47969">
    <property type="entry name" value="CHROMOSOME-ASSOCIATED KINESIN KIF4A-RELATED"/>
    <property type="match status" value="1"/>
</dbReference>
<feature type="binding site" evidence="6">
    <location>
        <begin position="143"/>
        <end position="150"/>
    </location>
    <ligand>
        <name>ATP</name>
        <dbReference type="ChEBI" id="CHEBI:30616"/>
    </ligand>
</feature>
<dbReference type="InterPro" id="IPR036961">
    <property type="entry name" value="Kinesin_motor_dom_sf"/>
</dbReference>
<evidence type="ECO:0000256" key="8">
    <source>
        <dbReference type="SAM" id="MobiDB-lite"/>
    </source>
</evidence>
<dbReference type="PROSITE" id="PS00411">
    <property type="entry name" value="KINESIN_MOTOR_1"/>
    <property type="match status" value="1"/>
</dbReference>
<dbReference type="PRINTS" id="PR00380">
    <property type="entry name" value="KINESINHEAVY"/>
</dbReference>
<feature type="compositionally biased region" description="Acidic residues" evidence="8">
    <location>
        <begin position="668"/>
        <end position="677"/>
    </location>
</feature>
<dbReference type="GO" id="GO:0007052">
    <property type="term" value="P:mitotic spindle organization"/>
    <property type="evidence" value="ECO:0007669"/>
    <property type="project" value="TreeGrafter"/>
</dbReference>
<evidence type="ECO:0000256" key="2">
    <source>
        <dbReference type="ARBA" id="ARBA00022490"/>
    </source>
</evidence>
<evidence type="ECO:0000256" key="4">
    <source>
        <dbReference type="ARBA" id="ARBA00022840"/>
    </source>
</evidence>
<dbReference type="AlphaFoldDB" id="A0AAW0F552"/>
<reference evidence="10 11" key="1">
    <citation type="journal article" date="2021" name="MBio">
        <title>A New Model Trypanosomatid, Novymonas esmeraldas: Genomic Perception of Its 'Candidatus Pandoraea novymonadis' Endosymbiont.</title>
        <authorList>
            <person name="Zakharova A."/>
            <person name="Saura A."/>
            <person name="Butenko A."/>
            <person name="Podesvova L."/>
            <person name="Warmusova S."/>
            <person name="Kostygov A.Y."/>
            <person name="Nenarokova A."/>
            <person name="Lukes J."/>
            <person name="Opperdoes F.R."/>
            <person name="Yurchenko V."/>
        </authorList>
    </citation>
    <scope>NUCLEOTIDE SEQUENCE [LARGE SCALE GENOMIC DNA]</scope>
    <source>
        <strain evidence="10 11">E262AT.01</strain>
    </source>
</reference>
<evidence type="ECO:0000259" key="9">
    <source>
        <dbReference type="PROSITE" id="PS50067"/>
    </source>
</evidence>
<feature type="coiled-coil region" evidence="7">
    <location>
        <begin position="504"/>
        <end position="531"/>
    </location>
</feature>
<dbReference type="InterPro" id="IPR027640">
    <property type="entry name" value="Kinesin-like_fam"/>
</dbReference>
<dbReference type="GO" id="GO:0007018">
    <property type="term" value="P:microtubule-based movement"/>
    <property type="evidence" value="ECO:0007669"/>
    <property type="project" value="InterPro"/>
</dbReference>
<feature type="compositionally biased region" description="Basic and acidic residues" evidence="8">
    <location>
        <begin position="764"/>
        <end position="773"/>
    </location>
</feature>
<dbReference type="InterPro" id="IPR027417">
    <property type="entry name" value="P-loop_NTPase"/>
</dbReference>
<dbReference type="GO" id="GO:0005524">
    <property type="term" value="F:ATP binding"/>
    <property type="evidence" value="ECO:0007669"/>
    <property type="project" value="UniProtKB-UniRule"/>
</dbReference>
<dbReference type="InterPro" id="IPR001752">
    <property type="entry name" value="Kinesin_motor_dom"/>
</dbReference>
<dbReference type="GO" id="GO:0005737">
    <property type="term" value="C:cytoplasm"/>
    <property type="evidence" value="ECO:0007669"/>
    <property type="project" value="UniProtKB-SubCell"/>
</dbReference>
<dbReference type="GO" id="GO:0051231">
    <property type="term" value="P:spindle elongation"/>
    <property type="evidence" value="ECO:0007669"/>
    <property type="project" value="TreeGrafter"/>
</dbReference>
<keyword evidence="6" id="KW-0505">Motor protein</keyword>
<evidence type="ECO:0000256" key="5">
    <source>
        <dbReference type="ARBA" id="ARBA00023054"/>
    </source>
</evidence>
<keyword evidence="11" id="KW-1185">Reference proteome</keyword>
<dbReference type="PROSITE" id="PS50067">
    <property type="entry name" value="KINESIN_MOTOR_2"/>
    <property type="match status" value="1"/>
</dbReference>
<dbReference type="FunFam" id="3.40.850.10:FF:000307">
    <property type="entry name" value="Kinesin-like protein"/>
    <property type="match status" value="1"/>
</dbReference>
<comment type="caution">
    <text evidence="10">The sequence shown here is derived from an EMBL/GenBank/DDBJ whole genome shotgun (WGS) entry which is preliminary data.</text>
</comment>
<accession>A0AAW0F552</accession>
<proteinExistence type="inferred from homology"/>
<dbReference type="GO" id="GO:0008017">
    <property type="term" value="F:microtubule binding"/>
    <property type="evidence" value="ECO:0007669"/>
    <property type="project" value="InterPro"/>
</dbReference>
<keyword evidence="4 6" id="KW-0067">ATP-binding</keyword>
<evidence type="ECO:0000256" key="3">
    <source>
        <dbReference type="ARBA" id="ARBA00022741"/>
    </source>
</evidence>
<dbReference type="Gene3D" id="3.40.850.10">
    <property type="entry name" value="Kinesin motor domain"/>
    <property type="match status" value="1"/>
</dbReference>
<feature type="compositionally biased region" description="Acidic residues" evidence="8">
    <location>
        <begin position="644"/>
        <end position="659"/>
    </location>
</feature>
<evidence type="ECO:0000256" key="7">
    <source>
        <dbReference type="SAM" id="Coils"/>
    </source>
</evidence>
<dbReference type="EMBL" id="JAECZO010000008">
    <property type="protein sequence ID" value="KAK7200781.1"/>
    <property type="molecule type" value="Genomic_DNA"/>
</dbReference>
<evidence type="ECO:0000313" key="11">
    <source>
        <dbReference type="Proteomes" id="UP001430356"/>
    </source>
</evidence>
<feature type="region of interest" description="Disordered" evidence="8">
    <location>
        <begin position="644"/>
        <end position="799"/>
    </location>
</feature>
<dbReference type="GO" id="GO:0005875">
    <property type="term" value="C:microtubule associated complex"/>
    <property type="evidence" value="ECO:0007669"/>
    <property type="project" value="TreeGrafter"/>
</dbReference>
<organism evidence="10 11">
    <name type="scientific">Novymonas esmeraldas</name>
    <dbReference type="NCBI Taxonomy" id="1808958"/>
    <lineage>
        <taxon>Eukaryota</taxon>
        <taxon>Discoba</taxon>
        <taxon>Euglenozoa</taxon>
        <taxon>Kinetoplastea</taxon>
        <taxon>Metakinetoplastina</taxon>
        <taxon>Trypanosomatida</taxon>
        <taxon>Trypanosomatidae</taxon>
        <taxon>Novymonas</taxon>
    </lineage>
</organism>
<evidence type="ECO:0000313" key="10">
    <source>
        <dbReference type="EMBL" id="KAK7200781.1"/>
    </source>
</evidence>
<comment type="subcellular location">
    <subcellularLocation>
        <location evidence="1">Cytoplasm</location>
    </subcellularLocation>
</comment>
<dbReference type="Proteomes" id="UP001430356">
    <property type="component" value="Unassembled WGS sequence"/>
</dbReference>
<feature type="compositionally biased region" description="Basic residues" evidence="8">
    <location>
        <begin position="861"/>
        <end position="878"/>
    </location>
</feature>
<dbReference type="PANTHER" id="PTHR47969:SF15">
    <property type="entry name" value="CHROMOSOME-ASSOCIATED KINESIN KIF4A-RELATED"/>
    <property type="match status" value="1"/>
</dbReference>
<protein>
    <submittedName>
        <fullName evidence="10">Kinesin</fullName>
    </submittedName>
</protein>
<name>A0AAW0F552_9TRYP</name>
<dbReference type="SUPFAM" id="SSF52540">
    <property type="entry name" value="P-loop containing nucleoside triphosphate hydrolases"/>
    <property type="match status" value="1"/>
</dbReference>
<keyword evidence="2" id="KW-0963">Cytoplasm</keyword>
<feature type="compositionally biased region" description="Low complexity" evidence="8">
    <location>
        <begin position="745"/>
        <end position="763"/>
    </location>
</feature>
<keyword evidence="5 7" id="KW-0175">Coiled coil</keyword>
<feature type="compositionally biased region" description="Polar residues" evidence="8">
    <location>
        <begin position="1040"/>
        <end position="1054"/>
    </location>
</feature>